<evidence type="ECO:0000313" key="1">
    <source>
        <dbReference type="EMBL" id="KAI3681753.1"/>
    </source>
</evidence>
<protein>
    <submittedName>
        <fullName evidence="1">Uncharacterized protein</fullName>
    </submittedName>
</protein>
<comment type="caution">
    <text evidence="1">The sequence shown here is derived from an EMBL/GenBank/DDBJ whole genome shotgun (WGS) entry which is preliminary data.</text>
</comment>
<organism evidence="1 2">
    <name type="scientific">Arctium lappa</name>
    <name type="common">Greater burdock</name>
    <name type="synonym">Lappa major</name>
    <dbReference type="NCBI Taxonomy" id="4217"/>
    <lineage>
        <taxon>Eukaryota</taxon>
        <taxon>Viridiplantae</taxon>
        <taxon>Streptophyta</taxon>
        <taxon>Embryophyta</taxon>
        <taxon>Tracheophyta</taxon>
        <taxon>Spermatophyta</taxon>
        <taxon>Magnoliopsida</taxon>
        <taxon>eudicotyledons</taxon>
        <taxon>Gunneridae</taxon>
        <taxon>Pentapetalae</taxon>
        <taxon>asterids</taxon>
        <taxon>campanulids</taxon>
        <taxon>Asterales</taxon>
        <taxon>Asteraceae</taxon>
        <taxon>Carduoideae</taxon>
        <taxon>Cardueae</taxon>
        <taxon>Arctiinae</taxon>
        <taxon>Arctium</taxon>
    </lineage>
</organism>
<keyword evidence="2" id="KW-1185">Reference proteome</keyword>
<dbReference type="Proteomes" id="UP001055879">
    <property type="component" value="Linkage Group LG13"/>
</dbReference>
<evidence type="ECO:0000313" key="2">
    <source>
        <dbReference type="Proteomes" id="UP001055879"/>
    </source>
</evidence>
<name>A0ACB8Y9I4_ARCLA</name>
<dbReference type="EMBL" id="CM042059">
    <property type="protein sequence ID" value="KAI3681753.1"/>
    <property type="molecule type" value="Genomic_DNA"/>
</dbReference>
<sequence length="459" mass="52070">MLVTHIDDINRPTRTYFSQIIAKVWSTFNMFSTESVIEFLGCVPLLQRLPSSSLRKIAKVVTVKHYDPQEYVVREGEAGNGVYFVWEGEAEVSGYFHADEHNRPEFQLKRYDYFGNGVASSVQQADVIALTKLTCLVLPYEHCSLLQSSSIWSADKTVEPCSLVESILHLEPIEVNIFKGITLPDAPQFGKVFGGQFIGQALAAASKTVDSLKIVHSLHAYFLLVGDLEIPIIYHVQRVRDGNSFATRRVDAIQKGNVVFTMIASFQKEEVGFDHQLPSMPAVPDPELLLSMEDLRERRLTDPRLPRTYRNKVATTKFVPWPIEIRFCEPSNSTNYDKRPASLRYWFRAKGKLSDDEALHRCVVAYTSDLIFLNVSLNPHRRKDLKTSSISLDHSIWFHRPARADEWLLFVISSPTAYNARGFVSGQMFNRKGELVASLTQEGLIRKVRKQPSTAVSKL</sequence>
<reference evidence="1 2" key="2">
    <citation type="journal article" date="2022" name="Mol. Ecol. Resour.">
        <title>The genomes of chicory, endive, great burdock and yacon provide insights into Asteraceae paleo-polyploidization history and plant inulin production.</title>
        <authorList>
            <person name="Fan W."/>
            <person name="Wang S."/>
            <person name="Wang H."/>
            <person name="Wang A."/>
            <person name="Jiang F."/>
            <person name="Liu H."/>
            <person name="Zhao H."/>
            <person name="Xu D."/>
            <person name="Zhang Y."/>
        </authorList>
    </citation>
    <scope>NUCLEOTIDE SEQUENCE [LARGE SCALE GENOMIC DNA]</scope>
    <source>
        <strain evidence="2">cv. Niubang</strain>
    </source>
</reference>
<reference evidence="2" key="1">
    <citation type="journal article" date="2022" name="Mol. Ecol. Resour.">
        <title>The genomes of chicory, endive, great burdock and yacon provide insights into Asteraceae palaeo-polyploidization history and plant inulin production.</title>
        <authorList>
            <person name="Fan W."/>
            <person name="Wang S."/>
            <person name="Wang H."/>
            <person name="Wang A."/>
            <person name="Jiang F."/>
            <person name="Liu H."/>
            <person name="Zhao H."/>
            <person name="Xu D."/>
            <person name="Zhang Y."/>
        </authorList>
    </citation>
    <scope>NUCLEOTIDE SEQUENCE [LARGE SCALE GENOMIC DNA]</scope>
    <source>
        <strain evidence="2">cv. Niubang</strain>
    </source>
</reference>
<proteinExistence type="predicted"/>
<accession>A0ACB8Y9I4</accession>
<gene>
    <name evidence="1" type="ORF">L6452_36557</name>
</gene>